<feature type="compositionally biased region" description="Polar residues" evidence="1">
    <location>
        <begin position="75"/>
        <end position="93"/>
    </location>
</feature>
<dbReference type="Proteomes" id="UP000295727">
    <property type="component" value="Chromosome 2"/>
</dbReference>
<dbReference type="AlphaFoldDB" id="A0A4P7CXV1"/>
<protein>
    <submittedName>
        <fullName evidence="3">DUF4148 domain-containing protein</fullName>
    </submittedName>
</protein>
<dbReference type="OrthoDB" id="9035269at2"/>
<proteinExistence type="predicted"/>
<gene>
    <name evidence="3" type="ORF">E1956_17035</name>
</gene>
<evidence type="ECO:0000313" key="3">
    <source>
        <dbReference type="EMBL" id="QBQ98951.1"/>
    </source>
</evidence>
<dbReference type="EMBL" id="CP038149">
    <property type="protein sequence ID" value="QBQ98951.1"/>
    <property type="molecule type" value="Genomic_DNA"/>
</dbReference>
<reference evidence="3 4" key="1">
    <citation type="submission" date="2019-03" db="EMBL/GenBank/DDBJ databases">
        <title>Paraburkholderia sp. 7MH5, isolated from subtropical forest soil.</title>
        <authorList>
            <person name="Gao Z.-H."/>
            <person name="Qiu L.-H."/>
        </authorList>
    </citation>
    <scope>NUCLEOTIDE SEQUENCE [LARGE SCALE GENOMIC DNA]</scope>
    <source>
        <strain evidence="3 4">7MH5</strain>
    </source>
</reference>
<name>A0A4P7CXV1_9BURK</name>
<dbReference type="KEGG" id="ppai:E1956_17035"/>
<keyword evidence="2" id="KW-0732">Signal</keyword>
<dbReference type="RefSeq" id="WP_134751240.1">
    <property type="nucleotide sequence ID" value="NZ_CP038149.1"/>
</dbReference>
<accession>A0A4P7CXV1</accession>
<feature type="chain" id="PRO_5020284241" evidence="2">
    <location>
        <begin position="23"/>
        <end position="100"/>
    </location>
</feature>
<feature type="region of interest" description="Disordered" evidence="1">
    <location>
        <begin position="72"/>
        <end position="100"/>
    </location>
</feature>
<evidence type="ECO:0000313" key="4">
    <source>
        <dbReference type="Proteomes" id="UP000295727"/>
    </source>
</evidence>
<evidence type="ECO:0000256" key="1">
    <source>
        <dbReference type="SAM" id="MobiDB-lite"/>
    </source>
</evidence>
<keyword evidence="4" id="KW-1185">Reference proteome</keyword>
<feature type="signal peptide" evidence="2">
    <location>
        <begin position="1"/>
        <end position="22"/>
    </location>
</feature>
<organism evidence="3 4">
    <name type="scientific">Paraburkholderia pallida</name>
    <dbReference type="NCBI Taxonomy" id="2547399"/>
    <lineage>
        <taxon>Bacteria</taxon>
        <taxon>Pseudomonadati</taxon>
        <taxon>Pseudomonadota</taxon>
        <taxon>Betaproteobacteria</taxon>
        <taxon>Burkholderiales</taxon>
        <taxon>Burkholderiaceae</taxon>
        <taxon>Paraburkholderia</taxon>
    </lineage>
</organism>
<dbReference type="InterPro" id="IPR025421">
    <property type="entry name" value="DUF4148"/>
</dbReference>
<sequence length="100" mass="10602">MKSLIKAVALAAVLVVPAVSFAQSQPENGPVTREQVRSEVKALESVGWRPNVASPFYPSDYQAAKARLDARDTSGYGSSMDGTSQSGEASSYSAPVRMVH</sequence>
<evidence type="ECO:0000256" key="2">
    <source>
        <dbReference type="SAM" id="SignalP"/>
    </source>
</evidence>
<dbReference type="Pfam" id="PF13663">
    <property type="entry name" value="DUF4148"/>
    <property type="match status" value="1"/>
</dbReference>